<accession>A0A699IAB8</accession>
<protein>
    <submittedName>
        <fullName evidence="1">Reverse transcriptase domain-containing protein</fullName>
    </submittedName>
</protein>
<keyword evidence="1" id="KW-0808">Transferase</keyword>
<dbReference type="AlphaFoldDB" id="A0A699IAB8"/>
<proteinExistence type="predicted"/>
<dbReference type="EMBL" id="BKCJ010259724">
    <property type="protein sequence ID" value="GEZ27359.1"/>
    <property type="molecule type" value="Genomic_DNA"/>
</dbReference>
<name>A0A699IAB8_TANCI</name>
<feature type="non-terminal residue" evidence="1">
    <location>
        <position position="1"/>
    </location>
</feature>
<dbReference type="GO" id="GO:0003964">
    <property type="term" value="F:RNA-directed DNA polymerase activity"/>
    <property type="evidence" value="ECO:0007669"/>
    <property type="project" value="UniProtKB-KW"/>
</dbReference>
<reference evidence="1" key="1">
    <citation type="journal article" date="2019" name="Sci. Rep.">
        <title>Draft genome of Tanacetum cinerariifolium, the natural source of mosquito coil.</title>
        <authorList>
            <person name="Yamashiro T."/>
            <person name="Shiraishi A."/>
            <person name="Satake H."/>
            <person name="Nakayama K."/>
        </authorList>
    </citation>
    <scope>NUCLEOTIDE SEQUENCE</scope>
</reference>
<keyword evidence="1" id="KW-0695">RNA-directed DNA polymerase</keyword>
<keyword evidence="1" id="KW-0548">Nucleotidyltransferase</keyword>
<organism evidence="1">
    <name type="scientific">Tanacetum cinerariifolium</name>
    <name type="common">Dalmatian daisy</name>
    <name type="synonym">Chrysanthemum cinerariifolium</name>
    <dbReference type="NCBI Taxonomy" id="118510"/>
    <lineage>
        <taxon>Eukaryota</taxon>
        <taxon>Viridiplantae</taxon>
        <taxon>Streptophyta</taxon>
        <taxon>Embryophyta</taxon>
        <taxon>Tracheophyta</taxon>
        <taxon>Spermatophyta</taxon>
        <taxon>Magnoliopsida</taxon>
        <taxon>eudicotyledons</taxon>
        <taxon>Gunneridae</taxon>
        <taxon>Pentapetalae</taxon>
        <taxon>asterids</taxon>
        <taxon>campanulids</taxon>
        <taxon>Asterales</taxon>
        <taxon>Asteraceae</taxon>
        <taxon>Asteroideae</taxon>
        <taxon>Anthemideae</taxon>
        <taxon>Anthemidinae</taxon>
        <taxon>Tanacetum</taxon>
    </lineage>
</organism>
<comment type="caution">
    <text evidence="1">The sequence shown here is derived from an EMBL/GenBank/DDBJ whole genome shotgun (WGS) entry which is preliminary data.</text>
</comment>
<gene>
    <name evidence="1" type="ORF">Tci_499332</name>
</gene>
<evidence type="ECO:0000313" key="1">
    <source>
        <dbReference type="EMBL" id="GEZ27359.1"/>
    </source>
</evidence>
<sequence>RVRATLLAGPGLAVASYRCLPRLLLQYGNDKELRLNLNLLEERRERAAICEAKAKLKMTKYYNARVRSITFKPGDFVYRSNDASHTVAGGKLGPKWEGTYEVIEALGDGAYKLRSRDEAILPKTWNIANLKRCYL</sequence>